<dbReference type="NCBIfam" id="TIGR03083">
    <property type="entry name" value="maleylpyruvate isomerase family mycothiol-dependent enzyme"/>
    <property type="match status" value="1"/>
</dbReference>
<accession>A0ABX6JXD4</accession>
<dbReference type="Gene3D" id="1.20.120.450">
    <property type="entry name" value="dinb family like domain"/>
    <property type="match status" value="1"/>
</dbReference>
<dbReference type="Proteomes" id="UP000503441">
    <property type="component" value="Chromosome"/>
</dbReference>
<reference evidence="2 3" key="1">
    <citation type="submission" date="2020-03" db="EMBL/GenBank/DDBJ databases">
        <title>Leucobacter sp. nov., isolated from beetles.</title>
        <authorList>
            <person name="Hyun D.-W."/>
            <person name="Bae J.-W."/>
        </authorList>
    </citation>
    <scope>NUCLEOTIDE SEQUENCE [LARGE SCALE GENOMIC DNA]</scope>
    <source>
        <strain evidence="2 3">HDW9A</strain>
    </source>
</reference>
<dbReference type="RefSeq" id="WP_166328262.1">
    <property type="nucleotide sequence ID" value="NZ_CP049933.1"/>
</dbReference>
<feature type="domain" description="Mycothiol-dependent maleylpyruvate isomerase metal-binding" evidence="1">
    <location>
        <begin position="12"/>
        <end position="96"/>
    </location>
</feature>
<evidence type="ECO:0000259" key="1">
    <source>
        <dbReference type="Pfam" id="PF11716"/>
    </source>
</evidence>
<dbReference type="Pfam" id="PF11716">
    <property type="entry name" value="MDMPI_N"/>
    <property type="match status" value="1"/>
</dbReference>
<organism evidence="2 3">
    <name type="scientific">Leucobacter coleopterorum</name>
    <dbReference type="NCBI Taxonomy" id="2714933"/>
    <lineage>
        <taxon>Bacteria</taxon>
        <taxon>Bacillati</taxon>
        <taxon>Actinomycetota</taxon>
        <taxon>Actinomycetes</taxon>
        <taxon>Micrococcales</taxon>
        <taxon>Microbacteriaceae</taxon>
        <taxon>Leucobacter</taxon>
    </lineage>
</organism>
<dbReference type="SUPFAM" id="SSF109854">
    <property type="entry name" value="DinB/YfiT-like putative metalloenzymes"/>
    <property type="match status" value="1"/>
</dbReference>
<dbReference type="InterPro" id="IPR024344">
    <property type="entry name" value="MDMPI_metal-binding"/>
</dbReference>
<dbReference type="InterPro" id="IPR034660">
    <property type="entry name" value="DinB/YfiT-like"/>
</dbReference>
<keyword evidence="3" id="KW-1185">Reference proteome</keyword>
<evidence type="ECO:0000313" key="2">
    <source>
        <dbReference type="EMBL" id="QIM17584.1"/>
    </source>
</evidence>
<gene>
    <name evidence="2" type="ORF">G7066_00630</name>
</gene>
<dbReference type="EMBL" id="CP049933">
    <property type="protein sequence ID" value="QIM17584.1"/>
    <property type="molecule type" value="Genomic_DNA"/>
</dbReference>
<keyword evidence="2" id="KW-0413">Isomerase</keyword>
<sequence length="201" mass="22022">MSLSKSEVWAVVHAERRRLISDLASLDQSRWETPSLCPGWTVHDVLAHLVDTAKTGKAGFVWSMVRSRGDFDRANEAGVRRCKRDDPEQTLAEFRQVLELTKTPPAQLATRLVEAIVHGEDIRRPLQIPGEYPAAAVHEALAYQLRTPVSFGGSRERAAGCRLVDTETGSAWGDGLEVRGKAVDLLVAASGREVSPELLGD</sequence>
<dbReference type="GO" id="GO:0016853">
    <property type="term" value="F:isomerase activity"/>
    <property type="evidence" value="ECO:0007669"/>
    <property type="project" value="UniProtKB-KW"/>
</dbReference>
<protein>
    <submittedName>
        <fullName evidence="2">Maleylpyruvate isomerase family mycothiol-dependent enzyme</fullName>
    </submittedName>
</protein>
<proteinExistence type="predicted"/>
<name>A0ABX6JXD4_9MICO</name>
<evidence type="ECO:0000313" key="3">
    <source>
        <dbReference type="Proteomes" id="UP000503441"/>
    </source>
</evidence>
<dbReference type="InterPro" id="IPR017517">
    <property type="entry name" value="Maleyloyr_isom"/>
</dbReference>